<organism evidence="3 4">
    <name type="scientific">Myripristis murdjan</name>
    <name type="common">pinecone soldierfish</name>
    <dbReference type="NCBI Taxonomy" id="586833"/>
    <lineage>
        <taxon>Eukaryota</taxon>
        <taxon>Metazoa</taxon>
        <taxon>Chordata</taxon>
        <taxon>Craniata</taxon>
        <taxon>Vertebrata</taxon>
        <taxon>Euteleostomi</taxon>
        <taxon>Actinopterygii</taxon>
        <taxon>Neopterygii</taxon>
        <taxon>Teleostei</taxon>
        <taxon>Neoteleostei</taxon>
        <taxon>Acanthomorphata</taxon>
        <taxon>Holocentriformes</taxon>
        <taxon>Holocentridae</taxon>
        <taxon>Myripristis</taxon>
    </lineage>
</organism>
<reference evidence="3" key="3">
    <citation type="submission" date="2025-09" db="UniProtKB">
        <authorList>
            <consortium name="Ensembl"/>
        </authorList>
    </citation>
    <scope>IDENTIFICATION</scope>
</reference>
<dbReference type="InParanoid" id="A0A667ZH91"/>
<dbReference type="PANTHER" id="PTHR15665:SF1">
    <property type="entry name" value="PROTEIN ASTEROID HOMOLOG 1"/>
    <property type="match status" value="1"/>
</dbReference>
<dbReference type="FunCoup" id="A0A667ZH91">
    <property type="interactions" value="1"/>
</dbReference>
<gene>
    <name evidence="3" type="primary">ASTE1</name>
    <name evidence="3" type="synonym">LOC115374349</name>
</gene>
<dbReference type="SUPFAM" id="SSF88723">
    <property type="entry name" value="PIN domain-like"/>
    <property type="match status" value="1"/>
</dbReference>
<dbReference type="GeneTree" id="ENSGT00390000010145"/>
<dbReference type="Ensembl" id="ENSMMDT00005038829.1">
    <property type="protein sequence ID" value="ENSMMDP00005038028.1"/>
    <property type="gene ID" value="ENSMMDG00005017716.1"/>
</dbReference>
<comment type="similarity">
    <text evidence="1">Belongs to the asteroid family.</text>
</comment>
<sequence length="669" mass="75805">MGVMSLTSFIEANSQIYRDIQFRDSRLMVDGRNLPFHLYCSAGLEQTYGGEYAAFVDLIERFIKALRGCGIQPYVVLDGGDDHTDKKLETKKKRAEALIQTAHQKSQGMPTQGNILPLMYNWLLRQTLVRLEVPVVLSFSEADREVAALASEWQCPVLSGDSDFYIFDLPAGLLPIHHFQWEVVEQEGYVPCRSYTASSFCSFYKIQRRVLPAFAVLAGNDYVKLRDMGVSLRLGTHEKNRPAYLEALLLWLKDFQEPQEALVAALRLMGEVSKQKEAEVLKSLSVGMEEYQLPPSALGRFFTDETVPPFPPEDQGLVPDWFRLPFTEGRLNKVILNVLRLRRARLPAMVEHSSLPSAHLTSRPIRQVMYGLLLGEEEVEEYDREGFLPAIFMVRSVFIMNSFLALGQKTIHISVALSVPLHQAELSQRVRVLMEVLEVVPSCFQGVEPHLRLLVAVTCYWTQNASPTPHLGLLQALLLGLVTTHTHRERQLPAQVENTDTTHRLDHRVAHAFNQWQSCVMFSMQLNQLLGVPLPEPQGTRLYEGKLFHQLVHRLRGGVNPERLLTSSSLKLYRTLVAAVQQAWHQGTTASAAAGRRRGDAPQHRRTTHTLEDLTANLEQLHLPDEDKEAATADQGGDWVLVTHHKAKERGHRPKNPQLGRKQERRGWN</sequence>
<evidence type="ECO:0000313" key="3">
    <source>
        <dbReference type="Ensembl" id="ENSMMDP00005038028.1"/>
    </source>
</evidence>
<dbReference type="PANTHER" id="PTHR15665">
    <property type="entry name" value="ASTEROID PROTEIN"/>
    <property type="match status" value="1"/>
</dbReference>
<feature type="region of interest" description="Disordered" evidence="2">
    <location>
        <begin position="628"/>
        <end position="669"/>
    </location>
</feature>
<name>A0A667ZH91_9TELE</name>
<feature type="compositionally biased region" description="Basic residues" evidence="2">
    <location>
        <begin position="643"/>
        <end position="655"/>
    </location>
</feature>
<accession>A0A667ZH91</accession>
<dbReference type="InterPro" id="IPR029060">
    <property type="entry name" value="PIN-like_dom_sf"/>
</dbReference>
<proteinExistence type="inferred from homology"/>
<evidence type="ECO:0000256" key="2">
    <source>
        <dbReference type="SAM" id="MobiDB-lite"/>
    </source>
</evidence>
<reference evidence="3" key="1">
    <citation type="submission" date="2019-06" db="EMBL/GenBank/DDBJ databases">
        <authorList>
            <consortium name="Wellcome Sanger Institute Data Sharing"/>
        </authorList>
    </citation>
    <scope>NUCLEOTIDE SEQUENCE [LARGE SCALE GENOMIC DNA]</scope>
</reference>
<evidence type="ECO:0000256" key="1">
    <source>
        <dbReference type="ARBA" id="ARBA00007398"/>
    </source>
</evidence>
<evidence type="ECO:0000313" key="4">
    <source>
        <dbReference type="Proteomes" id="UP000472263"/>
    </source>
</evidence>
<dbReference type="AlphaFoldDB" id="A0A667ZH91"/>
<reference evidence="3" key="2">
    <citation type="submission" date="2025-08" db="UniProtKB">
        <authorList>
            <consortium name="Ensembl"/>
        </authorList>
    </citation>
    <scope>IDENTIFICATION</scope>
</reference>
<dbReference type="InterPro" id="IPR026832">
    <property type="entry name" value="Asteroid"/>
</dbReference>
<protein>
    <submittedName>
        <fullName evidence="3">Asteroid homolog 1a</fullName>
    </submittedName>
</protein>
<dbReference type="Proteomes" id="UP000472263">
    <property type="component" value="Chromosome 16"/>
</dbReference>
<dbReference type="Gene3D" id="3.40.50.1010">
    <property type="entry name" value="5'-nuclease"/>
    <property type="match status" value="1"/>
</dbReference>
<keyword evidence="4" id="KW-1185">Reference proteome</keyword>